<feature type="region of interest" description="Disordered" evidence="7">
    <location>
        <begin position="309"/>
        <end position="358"/>
    </location>
</feature>
<dbReference type="Gene3D" id="2.170.150.80">
    <property type="entry name" value="NAC domain"/>
    <property type="match status" value="1"/>
</dbReference>
<evidence type="ECO:0000313" key="9">
    <source>
        <dbReference type="EMBL" id="KAK4280965.1"/>
    </source>
</evidence>
<dbReference type="GO" id="GO:0000976">
    <property type="term" value="F:transcription cis-regulatory region binding"/>
    <property type="evidence" value="ECO:0007669"/>
    <property type="project" value="TreeGrafter"/>
</dbReference>
<dbReference type="EMBL" id="JAWXYG010000002">
    <property type="protein sequence ID" value="KAK4280965.1"/>
    <property type="molecule type" value="Genomic_DNA"/>
</dbReference>
<accession>A0AAE1N0J3</accession>
<evidence type="ECO:0000259" key="8">
    <source>
        <dbReference type="PROSITE" id="PS51005"/>
    </source>
</evidence>
<name>A0AAE1N0J3_9FABA</name>
<dbReference type="FunFam" id="2.170.150.80:FF:000001">
    <property type="entry name" value="NAC domain-containing protein 73"/>
    <property type="match status" value="1"/>
</dbReference>
<sequence length="469" mass="52772">MNKMSNLSSVNSCDLIDAKLEEHQLCGSKQCPGCGHKFETKPDWLGLPAGVKFDPTDQELIEHLEAKVESKNMKSHPLIDEFIPTIEGEDGICYTHPEKLPGVTRDGLSRHFFHRPSKAYTTGTRKRRKIQNESEMQGGETRWHKTGKTRPVMVNGKQKGCKKILVLYTNFGKNRKPEKTNWVMHQYHLGQHEEEKEGELVVSKIFYQTQPRQCNWSDRSATTGEPSGGDFVVTANSSRRDSASGSCSSSKDINNVVVTAHRDDQMSAVVGVVPPPMSSYVHHHHGLDMQQHLKPDHFGFIPFRKSFDEGGIGEGSMGRDQVQSASGEEVNEGQRQQQQQHHQVAQHLHQHQHHHHQNMNSTAFHISRPSLPISTLISPPPLHHTSIILDDNSYHASRIMLQNDNFQQQEQQHHKLGGSSASGLEELIMGCTSSTDIKAESSVSVTNPQEAEWLKYSYWPDPDNPDHHG</sequence>
<dbReference type="Pfam" id="PF02365">
    <property type="entry name" value="NAM"/>
    <property type="match status" value="1"/>
</dbReference>
<evidence type="ECO:0000256" key="2">
    <source>
        <dbReference type="ARBA" id="ARBA00023015"/>
    </source>
</evidence>
<keyword evidence="10" id="KW-1185">Reference proteome</keyword>
<evidence type="ECO:0000256" key="4">
    <source>
        <dbReference type="ARBA" id="ARBA00023159"/>
    </source>
</evidence>
<dbReference type="PANTHER" id="PTHR31079:SF31">
    <property type="entry name" value="NAC DOMAIN-CONTAINING PROTEIN 75"/>
    <property type="match status" value="1"/>
</dbReference>
<dbReference type="GO" id="GO:0003700">
    <property type="term" value="F:DNA-binding transcription factor activity"/>
    <property type="evidence" value="ECO:0007669"/>
    <property type="project" value="InterPro"/>
</dbReference>
<dbReference type="GO" id="GO:0045893">
    <property type="term" value="P:positive regulation of DNA-templated transcription"/>
    <property type="evidence" value="ECO:0007669"/>
    <property type="project" value="UniProtKB-ARBA"/>
</dbReference>
<keyword evidence="5" id="KW-0804">Transcription</keyword>
<evidence type="ECO:0000256" key="3">
    <source>
        <dbReference type="ARBA" id="ARBA00023125"/>
    </source>
</evidence>
<gene>
    <name evidence="9" type="ORF">QN277_012515</name>
</gene>
<proteinExistence type="predicted"/>
<keyword evidence="4" id="KW-0010">Activator</keyword>
<feature type="region of interest" description="Disordered" evidence="7">
    <location>
        <begin position="215"/>
        <end position="250"/>
    </location>
</feature>
<organism evidence="9 10">
    <name type="scientific">Acacia crassicarpa</name>
    <name type="common">northern wattle</name>
    <dbReference type="NCBI Taxonomy" id="499986"/>
    <lineage>
        <taxon>Eukaryota</taxon>
        <taxon>Viridiplantae</taxon>
        <taxon>Streptophyta</taxon>
        <taxon>Embryophyta</taxon>
        <taxon>Tracheophyta</taxon>
        <taxon>Spermatophyta</taxon>
        <taxon>Magnoliopsida</taxon>
        <taxon>eudicotyledons</taxon>
        <taxon>Gunneridae</taxon>
        <taxon>Pentapetalae</taxon>
        <taxon>rosids</taxon>
        <taxon>fabids</taxon>
        <taxon>Fabales</taxon>
        <taxon>Fabaceae</taxon>
        <taxon>Caesalpinioideae</taxon>
        <taxon>mimosoid clade</taxon>
        <taxon>Acacieae</taxon>
        <taxon>Acacia</taxon>
    </lineage>
</organism>
<dbReference type="PANTHER" id="PTHR31079">
    <property type="entry name" value="NAC DOMAIN-CONTAINING PROTEIN 73"/>
    <property type="match status" value="1"/>
</dbReference>
<reference evidence="9" key="1">
    <citation type="submission" date="2023-10" db="EMBL/GenBank/DDBJ databases">
        <title>Chromosome-level genome of the transformable northern wattle, Acacia crassicarpa.</title>
        <authorList>
            <person name="Massaro I."/>
            <person name="Sinha N.R."/>
            <person name="Poethig S."/>
            <person name="Leichty A.R."/>
        </authorList>
    </citation>
    <scope>NUCLEOTIDE SEQUENCE</scope>
    <source>
        <strain evidence="9">Acra3RX</strain>
        <tissue evidence="9">Leaf</tissue>
    </source>
</reference>
<keyword evidence="6" id="KW-0539">Nucleus</keyword>
<comment type="subcellular location">
    <subcellularLocation>
        <location evidence="1">Nucleus</location>
    </subcellularLocation>
</comment>
<evidence type="ECO:0000256" key="1">
    <source>
        <dbReference type="ARBA" id="ARBA00004123"/>
    </source>
</evidence>
<feature type="region of interest" description="Disordered" evidence="7">
    <location>
        <begin position="120"/>
        <end position="148"/>
    </location>
</feature>
<comment type="caution">
    <text evidence="9">The sequence shown here is derived from an EMBL/GenBank/DDBJ whole genome shotgun (WGS) entry which is preliminary data.</text>
</comment>
<evidence type="ECO:0000256" key="5">
    <source>
        <dbReference type="ARBA" id="ARBA00023163"/>
    </source>
</evidence>
<evidence type="ECO:0000256" key="6">
    <source>
        <dbReference type="ARBA" id="ARBA00023242"/>
    </source>
</evidence>
<dbReference type="InterPro" id="IPR044799">
    <property type="entry name" value="SOG1-like"/>
</dbReference>
<dbReference type="PROSITE" id="PS51005">
    <property type="entry name" value="NAC"/>
    <property type="match status" value="1"/>
</dbReference>
<evidence type="ECO:0000256" key="7">
    <source>
        <dbReference type="SAM" id="MobiDB-lite"/>
    </source>
</evidence>
<dbReference type="SUPFAM" id="SSF101941">
    <property type="entry name" value="NAC domain"/>
    <property type="match status" value="1"/>
</dbReference>
<keyword evidence="2" id="KW-0805">Transcription regulation</keyword>
<dbReference type="Proteomes" id="UP001293593">
    <property type="component" value="Unassembled WGS sequence"/>
</dbReference>
<dbReference type="InterPro" id="IPR003441">
    <property type="entry name" value="NAC-dom"/>
</dbReference>
<dbReference type="GO" id="GO:0005634">
    <property type="term" value="C:nucleus"/>
    <property type="evidence" value="ECO:0007669"/>
    <property type="project" value="UniProtKB-SubCell"/>
</dbReference>
<dbReference type="InterPro" id="IPR036093">
    <property type="entry name" value="NAC_dom_sf"/>
</dbReference>
<feature type="compositionally biased region" description="Polar residues" evidence="7">
    <location>
        <begin position="215"/>
        <end position="225"/>
    </location>
</feature>
<feature type="compositionally biased region" description="Basic residues" evidence="7">
    <location>
        <begin position="348"/>
        <end position="357"/>
    </location>
</feature>
<feature type="compositionally biased region" description="Low complexity" evidence="7">
    <location>
        <begin position="334"/>
        <end position="347"/>
    </location>
</feature>
<protein>
    <recommendedName>
        <fullName evidence="8">NAC domain-containing protein</fullName>
    </recommendedName>
</protein>
<evidence type="ECO:0000313" key="10">
    <source>
        <dbReference type="Proteomes" id="UP001293593"/>
    </source>
</evidence>
<dbReference type="AlphaFoldDB" id="A0AAE1N0J3"/>
<keyword evidence="3" id="KW-0238">DNA-binding</keyword>
<feature type="domain" description="NAC" evidence="8">
    <location>
        <begin position="47"/>
        <end position="208"/>
    </location>
</feature>